<dbReference type="GO" id="GO:0016567">
    <property type="term" value="P:protein ubiquitination"/>
    <property type="evidence" value="ECO:0007669"/>
    <property type="project" value="TreeGrafter"/>
</dbReference>
<evidence type="ECO:0000259" key="6">
    <source>
        <dbReference type="PROSITE" id="PS50089"/>
    </source>
</evidence>
<feature type="compositionally biased region" description="Basic and acidic residues" evidence="5">
    <location>
        <begin position="90"/>
        <end position="111"/>
    </location>
</feature>
<keyword evidence="1" id="KW-0479">Metal-binding</keyword>
<dbReference type="InterPro" id="IPR017907">
    <property type="entry name" value="Znf_RING_CS"/>
</dbReference>
<dbReference type="InterPro" id="IPR013087">
    <property type="entry name" value="Znf_C2H2_type"/>
</dbReference>
<dbReference type="PROSITE" id="PS50089">
    <property type="entry name" value="ZF_RING_2"/>
    <property type="match status" value="1"/>
</dbReference>
<feature type="compositionally biased region" description="Basic residues" evidence="5">
    <location>
        <begin position="78"/>
        <end position="89"/>
    </location>
</feature>
<reference evidence="8" key="1">
    <citation type="submission" date="2017-02" db="UniProtKB">
        <authorList>
            <consortium name="WormBaseParasite"/>
        </authorList>
    </citation>
    <scope>IDENTIFICATION</scope>
</reference>
<feature type="region of interest" description="Disordered" evidence="5">
    <location>
        <begin position="501"/>
        <end position="530"/>
    </location>
</feature>
<accession>A0A0N5C798</accession>
<protein>
    <submittedName>
        <fullName evidence="8">RING-type domain-containing protein</fullName>
    </submittedName>
</protein>
<evidence type="ECO:0000256" key="4">
    <source>
        <dbReference type="PROSITE-ProRule" id="PRU00175"/>
    </source>
</evidence>
<evidence type="ECO:0000313" key="7">
    <source>
        <dbReference type="Proteomes" id="UP000046392"/>
    </source>
</evidence>
<dbReference type="AlphaFoldDB" id="A0A0N5C798"/>
<dbReference type="InterPro" id="IPR001841">
    <property type="entry name" value="Znf_RING"/>
</dbReference>
<dbReference type="GO" id="GO:0008270">
    <property type="term" value="F:zinc ion binding"/>
    <property type="evidence" value="ECO:0007669"/>
    <property type="project" value="UniProtKB-KW"/>
</dbReference>
<feature type="region of interest" description="Disordered" evidence="5">
    <location>
        <begin position="1"/>
        <end position="154"/>
    </location>
</feature>
<dbReference type="Pfam" id="PF25447">
    <property type="entry name" value="RING_ZNF598"/>
    <property type="match status" value="1"/>
</dbReference>
<dbReference type="WBParaSite" id="SPAL_0001381200.1">
    <property type="protein sequence ID" value="SPAL_0001381200.1"/>
    <property type="gene ID" value="SPAL_0001381200"/>
</dbReference>
<feature type="compositionally biased region" description="Polar residues" evidence="5">
    <location>
        <begin position="620"/>
        <end position="633"/>
    </location>
</feature>
<dbReference type="InterPro" id="IPR044288">
    <property type="entry name" value="ZNF598/HEL2"/>
</dbReference>
<evidence type="ECO:0000313" key="8">
    <source>
        <dbReference type="WBParaSite" id="SPAL_0001381200.1"/>
    </source>
</evidence>
<name>A0A0N5C798_STREA</name>
<evidence type="ECO:0000256" key="3">
    <source>
        <dbReference type="ARBA" id="ARBA00022833"/>
    </source>
</evidence>
<feature type="domain" description="RING-type" evidence="6">
    <location>
        <begin position="228"/>
        <end position="268"/>
    </location>
</feature>
<organism evidence="7 8">
    <name type="scientific">Strongyloides papillosus</name>
    <name type="common">Intestinal threadworm</name>
    <dbReference type="NCBI Taxonomy" id="174720"/>
    <lineage>
        <taxon>Eukaryota</taxon>
        <taxon>Metazoa</taxon>
        <taxon>Ecdysozoa</taxon>
        <taxon>Nematoda</taxon>
        <taxon>Chromadorea</taxon>
        <taxon>Rhabditida</taxon>
        <taxon>Tylenchina</taxon>
        <taxon>Panagrolaimomorpha</taxon>
        <taxon>Strongyloidoidea</taxon>
        <taxon>Strongyloididae</taxon>
        <taxon>Strongyloides</taxon>
    </lineage>
</organism>
<evidence type="ECO:0000256" key="2">
    <source>
        <dbReference type="ARBA" id="ARBA00022771"/>
    </source>
</evidence>
<dbReference type="PANTHER" id="PTHR22938">
    <property type="entry name" value="ZINC FINGER PROTEIN 598"/>
    <property type="match status" value="1"/>
</dbReference>
<evidence type="ECO:0000256" key="1">
    <source>
        <dbReference type="ARBA" id="ARBA00022723"/>
    </source>
</evidence>
<keyword evidence="3" id="KW-0862">Zinc</keyword>
<keyword evidence="2 4" id="KW-0863">Zinc-finger</keyword>
<dbReference type="InterPro" id="IPR013083">
    <property type="entry name" value="Znf_RING/FYVE/PHD"/>
</dbReference>
<dbReference type="Gene3D" id="3.30.40.10">
    <property type="entry name" value="Zinc/RING finger domain, C3HC4 (zinc finger)"/>
    <property type="match status" value="1"/>
</dbReference>
<dbReference type="PROSITE" id="PS00518">
    <property type="entry name" value="ZF_RING_1"/>
    <property type="match status" value="1"/>
</dbReference>
<keyword evidence="7" id="KW-1185">Reference proteome</keyword>
<proteinExistence type="predicted"/>
<sequence length="715" mass="81703">MDSNLPVGKEANTPKDSHSKYRRRRSRRGGKSVVKPREEVGNSRTFSSVNERTSASDSNAVKNIKQNGSGEKSNEGNKRRKRGRNYRRTKNVENKEVENKKEEKKDIKHLPNNDIKVPTGENIESTSKRSENPRNSRHRRNGKPKEFGKSTDKSLIQNGVYKNENKINAQNGIKNNGEALTNPGKEKKKILNETEVSLEIAKNIVSFNNVYSDISKNIIPELRCKQTCPICCDSLEFAGMLPCNHCICMQCLLKQSILVGENTCFLCRSPFKSLVFFRVGSEIPTSYPPININDCRRRYSSKHNINFQRRNDIIFGCSLTVLAFDTILQHYCWVCHINGTPCIFKTFHELERHYVIQHKRSFCSICVEYEQKLSVERIPFTSKELNMHLSGKITPFKNLVTNDHAKCTFCPLKTFYNSENLFRHYRLQHQTCEICHREINQFLVFDIYEDLLKHYESEHFPCQINNCKINGICFSSEIELQLHMTEVHSNNKKRKILPLQIASENGKNKRKSNDVKQNKSKHLVSNGLNSSEGSTNFSIDQYSFPSLLSNPIEINTMSTNNGPSFASIAAKPPPIEEEIPVKKEEVENIITSVTVNNCGNIEKRESLSVNEGNNDMGDLNNENSDSTNSSPSTRLIKPQGNGDLVENKKQPSENNTVINIYGEEGTQQNGTEYNSLVRKNIFWKIIQFILSPFTVIQRAIARLIATFGDFFIRPR</sequence>
<dbReference type="SUPFAM" id="SSF57850">
    <property type="entry name" value="RING/U-box"/>
    <property type="match status" value="1"/>
</dbReference>
<dbReference type="STRING" id="174720.A0A0N5C798"/>
<feature type="compositionally biased region" description="Basic residues" evidence="5">
    <location>
        <begin position="20"/>
        <end position="30"/>
    </location>
</feature>
<feature type="region of interest" description="Disordered" evidence="5">
    <location>
        <begin position="607"/>
        <end position="651"/>
    </location>
</feature>
<dbReference type="PANTHER" id="PTHR22938:SF0">
    <property type="entry name" value="E3 UBIQUITIN-PROTEIN LIGASE ZNF598"/>
    <property type="match status" value="1"/>
</dbReference>
<dbReference type="GO" id="GO:0072344">
    <property type="term" value="P:rescue of stalled ribosome"/>
    <property type="evidence" value="ECO:0007669"/>
    <property type="project" value="InterPro"/>
</dbReference>
<dbReference type="GO" id="GO:0043022">
    <property type="term" value="F:ribosome binding"/>
    <property type="evidence" value="ECO:0007669"/>
    <property type="project" value="TreeGrafter"/>
</dbReference>
<feature type="compositionally biased region" description="Basic and acidic residues" evidence="5">
    <location>
        <begin position="143"/>
        <end position="152"/>
    </location>
</feature>
<dbReference type="Proteomes" id="UP000046392">
    <property type="component" value="Unplaced"/>
</dbReference>
<evidence type="ECO:0000256" key="5">
    <source>
        <dbReference type="SAM" id="MobiDB-lite"/>
    </source>
</evidence>
<dbReference type="SMART" id="SM00355">
    <property type="entry name" value="ZnF_C2H2"/>
    <property type="match status" value="4"/>
</dbReference>
<dbReference type="GO" id="GO:0061630">
    <property type="term" value="F:ubiquitin protein ligase activity"/>
    <property type="evidence" value="ECO:0007669"/>
    <property type="project" value="InterPro"/>
</dbReference>
<feature type="compositionally biased region" description="Polar residues" evidence="5">
    <location>
        <begin position="42"/>
        <end position="71"/>
    </location>
</feature>